<dbReference type="EMBL" id="CYHE01000002">
    <property type="protein sequence ID" value="CUA92778.1"/>
    <property type="molecule type" value="Genomic_DNA"/>
</dbReference>
<protein>
    <submittedName>
        <fullName evidence="1">Uncharacterized protein</fullName>
    </submittedName>
</protein>
<name>A0A0K6HPQ8_9HYPH</name>
<dbReference type="AlphaFoldDB" id="A0A0K6HPQ8"/>
<reference evidence="2" key="1">
    <citation type="submission" date="2015-08" db="EMBL/GenBank/DDBJ databases">
        <authorList>
            <person name="Varghese N."/>
        </authorList>
    </citation>
    <scope>NUCLEOTIDE SEQUENCE [LARGE SCALE GENOMIC DNA]</scope>
    <source>
        <strain evidence="2">DSM 23407</strain>
    </source>
</reference>
<keyword evidence="2" id="KW-1185">Reference proteome</keyword>
<accession>A0A0K6HPQ8</accession>
<proteinExistence type="predicted"/>
<sequence>MHTSVADIGRSDASDLWQDLAAPLPLVGRGAETPCRNDRTAGFPQAVSGFKHDV</sequence>
<evidence type="ECO:0000313" key="1">
    <source>
        <dbReference type="EMBL" id="CUA92778.1"/>
    </source>
</evidence>
<gene>
    <name evidence="1" type="ORF">Ga0061067_102124</name>
</gene>
<organism evidence="1 2">
    <name type="scientific">Pannonibacter indicus</name>
    <dbReference type="NCBI Taxonomy" id="466044"/>
    <lineage>
        <taxon>Bacteria</taxon>
        <taxon>Pseudomonadati</taxon>
        <taxon>Pseudomonadota</taxon>
        <taxon>Alphaproteobacteria</taxon>
        <taxon>Hyphomicrobiales</taxon>
        <taxon>Stappiaceae</taxon>
        <taxon>Pannonibacter</taxon>
    </lineage>
</organism>
<dbReference type="Proteomes" id="UP000183900">
    <property type="component" value="Unassembled WGS sequence"/>
</dbReference>
<evidence type="ECO:0000313" key="2">
    <source>
        <dbReference type="Proteomes" id="UP000183900"/>
    </source>
</evidence>